<gene>
    <name evidence="1" type="ORF">D1114_02680</name>
</gene>
<comment type="caution">
    <text evidence="1">The sequence shown here is derived from an EMBL/GenBank/DDBJ whole genome shotgun (WGS) entry which is preliminary data.</text>
</comment>
<evidence type="ECO:0000313" key="1">
    <source>
        <dbReference type="EMBL" id="RHZ98294.1"/>
    </source>
</evidence>
<organism evidence="1 2">
    <name type="scientific">Cereibacter sphaeroides</name>
    <name type="common">Rhodobacter sphaeroides</name>
    <dbReference type="NCBI Taxonomy" id="1063"/>
    <lineage>
        <taxon>Bacteria</taxon>
        <taxon>Pseudomonadati</taxon>
        <taxon>Pseudomonadota</taxon>
        <taxon>Alphaproteobacteria</taxon>
        <taxon>Rhodobacterales</taxon>
        <taxon>Paracoccaceae</taxon>
        <taxon>Cereibacter</taxon>
    </lineage>
</organism>
<reference evidence="1 2" key="1">
    <citation type="submission" date="2018-08" db="EMBL/GenBank/DDBJ databases">
        <title>Draft genome sequence of Rhodobacter sphaeroides FY.</title>
        <authorList>
            <person name="Rayyan A."/>
            <person name="Meyer T.E."/>
            <person name="Kyndt J.A."/>
        </authorList>
    </citation>
    <scope>NUCLEOTIDE SEQUENCE [LARGE SCALE GENOMIC DNA]</scope>
    <source>
        <strain evidence="1 2">FY</strain>
    </source>
</reference>
<dbReference type="EMBL" id="QWGP01000002">
    <property type="protein sequence ID" value="RHZ98294.1"/>
    <property type="molecule type" value="Genomic_DNA"/>
</dbReference>
<dbReference type="Pfam" id="PF05402">
    <property type="entry name" value="PqqD"/>
    <property type="match status" value="1"/>
</dbReference>
<dbReference type="InterPro" id="IPR008792">
    <property type="entry name" value="PQQD"/>
</dbReference>
<dbReference type="AlphaFoldDB" id="A0AAX1URV3"/>
<evidence type="ECO:0000313" key="2">
    <source>
        <dbReference type="Proteomes" id="UP000266305"/>
    </source>
</evidence>
<proteinExistence type="predicted"/>
<protein>
    <submittedName>
        <fullName evidence="1">PqqD family protein</fullName>
    </submittedName>
</protein>
<sequence>MSIRAAEGCVPCAFGDGIAIFDTSSNSYFSMNAVGEFVWSQLDQPITLEDLVGRVADRYRIEPAVCEGDIRKLVDDLAAHRLVTLS</sequence>
<dbReference type="Proteomes" id="UP000266305">
    <property type="component" value="Unassembled WGS sequence"/>
</dbReference>
<name>A0AAX1URV3_CERSP</name>
<dbReference type="Gene3D" id="1.10.10.1150">
    <property type="entry name" value="Coenzyme PQQ synthesis protein D (PqqD)"/>
    <property type="match status" value="1"/>
</dbReference>
<accession>A0AAX1URV3</accession>
<dbReference type="InterPro" id="IPR041881">
    <property type="entry name" value="PqqD_sf"/>
</dbReference>